<feature type="domain" description="VanZ-like" evidence="2">
    <location>
        <begin position="18"/>
        <end position="140"/>
    </location>
</feature>
<evidence type="ECO:0000259" key="2">
    <source>
        <dbReference type="Pfam" id="PF04892"/>
    </source>
</evidence>
<dbReference type="eggNOG" id="ENOG503303W">
    <property type="taxonomic scope" value="Bacteria"/>
</dbReference>
<proteinExistence type="predicted"/>
<accession>I8AF89</accession>
<dbReference type="NCBIfam" id="NF037970">
    <property type="entry name" value="vanZ_1"/>
    <property type="match status" value="1"/>
</dbReference>
<keyword evidence="1" id="KW-0472">Membrane</keyword>
<dbReference type="PATRIC" id="fig|1196324.3.peg.3265"/>
<evidence type="ECO:0000313" key="4">
    <source>
        <dbReference type="Proteomes" id="UP000004080"/>
    </source>
</evidence>
<protein>
    <submittedName>
        <fullName evidence="3">Integral inner membrane protein</fullName>
    </submittedName>
</protein>
<comment type="caution">
    <text evidence="3">The sequence shown here is derived from an EMBL/GenBank/DDBJ whole genome shotgun (WGS) entry which is preliminary data.</text>
</comment>
<sequence length="146" mass="17330">MNTNQETVPRKYGKPLIVVIWVMILGLQTFMYDLEAFFAYHTIDFTWDWTPDYRTFFHMKDVMSIHDQVLVVKMGHFFGFGMLDLLLYLWLQKHKHSLLFSLSFAIFTEVLQLYFGRDGRLYDVLIDSAGIALLYVFVKVVEKNKK</sequence>
<feature type="transmembrane region" description="Helical" evidence="1">
    <location>
        <begin position="12"/>
        <end position="32"/>
    </location>
</feature>
<dbReference type="AlphaFoldDB" id="I8AF89"/>
<keyword evidence="1" id="KW-0812">Transmembrane</keyword>
<reference evidence="3 4" key="1">
    <citation type="journal article" date="2012" name="J. Bacteriol.">
        <title>Genome of Bacillus macauensis ZFHKF-1, a Long-Chain-Forming Bacterium.</title>
        <authorList>
            <person name="Cai L."/>
            <person name="Zhang T."/>
        </authorList>
    </citation>
    <scope>NUCLEOTIDE SEQUENCE [LARGE SCALE GENOMIC DNA]</scope>
    <source>
        <strain evidence="3 4">ZFHKF-1</strain>
    </source>
</reference>
<feature type="transmembrane region" description="Helical" evidence="1">
    <location>
        <begin position="121"/>
        <end position="141"/>
    </location>
</feature>
<dbReference type="InterPro" id="IPR006976">
    <property type="entry name" value="VanZ-like"/>
</dbReference>
<evidence type="ECO:0000313" key="3">
    <source>
        <dbReference type="EMBL" id="EIT84297.1"/>
    </source>
</evidence>
<feature type="transmembrane region" description="Helical" evidence="1">
    <location>
        <begin position="69"/>
        <end position="91"/>
    </location>
</feature>
<organism evidence="3 4">
    <name type="scientific">Fictibacillus macauensis ZFHKF-1</name>
    <dbReference type="NCBI Taxonomy" id="1196324"/>
    <lineage>
        <taxon>Bacteria</taxon>
        <taxon>Bacillati</taxon>
        <taxon>Bacillota</taxon>
        <taxon>Bacilli</taxon>
        <taxon>Bacillales</taxon>
        <taxon>Fictibacillaceae</taxon>
        <taxon>Fictibacillus</taxon>
    </lineage>
</organism>
<dbReference type="RefSeq" id="WP_007203265.1">
    <property type="nucleotide sequence ID" value="NZ_AKKV01000036.1"/>
</dbReference>
<evidence type="ECO:0000256" key="1">
    <source>
        <dbReference type="SAM" id="Phobius"/>
    </source>
</evidence>
<dbReference type="STRING" id="1196324.A374_15963"/>
<dbReference type="EMBL" id="AKKV01000036">
    <property type="protein sequence ID" value="EIT84297.1"/>
    <property type="molecule type" value="Genomic_DNA"/>
</dbReference>
<gene>
    <name evidence="3" type="ORF">A374_15963</name>
</gene>
<feature type="transmembrane region" description="Helical" evidence="1">
    <location>
        <begin position="98"/>
        <end position="115"/>
    </location>
</feature>
<keyword evidence="1" id="KW-1133">Transmembrane helix</keyword>
<keyword evidence="4" id="KW-1185">Reference proteome</keyword>
<dbReference type="Proteomes" id="UP000004080">
    <property type="component" value="Unassembled WGS sequence"/>
</dbReference>
<name>I8AF89_9BACL</name>
<dbReference type="Pfam" id="PF04892">
    <property type="entry name" value="VanZ"/>
    <property type="match status" value="1"/>
</dbReference>